<keyword evidence="4" id="KW-1005">Bacterial flagellum biogenesis</keyword>
<keyword evidence="6" id="KW-0966">Cell projection</keyword>
<dbReference type="GO" id="GO:0042597">
    <property type="term" value="C:periplasmic space"/>
    <property type="evidence" value="ECO:0007669"/>
    <property type="project" value="UniProtKB-SubCell"/>
</dbReference>
<dbReference type="SMART" id="SM00858">
    <property type="entry name" value="SAF"/>
    <property type="match status" value="1"/>
</dbReference>
<dbReference type="NCBIfam" id="TIGR03170">
    <property type="entry name" value="flgA_cterm"/>
    <property type="match status" value="1"/>
</dbReference>
<dbReference type="STRING" id="564137.SAMN04488238_106179"/>
<dbReference type="Gene3D" id="2.30.30.760">
    <property type="match status" value="1"/>
</dbReference>
<keyword evidence="7" id="KW-1185">Reference proteome</keyword>
<keyword evidence="6" id="KW-0282">Flagellum</keyword>
<sequence length="155" mass="16307">MRWRSIACVMIAAQMLTPGATAETLVATRLIRAHEVIRPGDVTPGPDAVPGAARDFALFVGMEARVALYPGRPVRLSDVGPAAVIDRNQIVLLHYQVGALRIATEGRALDRAGPGDRVRVMNLSSRTTVSGLVTADGTVKVGADHTADGGGVTWQ</sequence>
<feature type="chain" id="PRO_5011327711" description="Flagella basal body P-ring formation protein FlgA" evidence="4">
    <location>
        <begin position="23"/>
        <end position="155"/>
    </location>
</feature>
<dbReference type="InterPro" id="IPR039246">
    <property type="entry name" value="Flagellar_FlgA"/>
</dbReference>
<dbReference type="RefSeq" id="WP_092889707.1">
    <property type="nucleotide sequence ID" value="NZ_CP061498.1"/>
</dbReference>
<dbReference type="PANTHER" id="PTHR36307">
    <property type="entry name" value="FLAGELLA BASAL BODY P-RING FORMATION PROTEIN FLGA"/>
    <property type="match status" value="1"/>
</dbReference>
<evidence type="ECO:0000256" key="1">
    <source>
        <dbReference type="ARBA" id="ARBA00004418"/>
    </source>
</evidence>
<feature type="signal peptide" evidence="4">
    <location>
        <begin position="1"/>
        <end position="22"/>
    </location>
</feature>
<keyword evidence="3 4" id="KW-0574">Periplasm</keyword>
<feature type="domain" description="SAF" evidence="5">
    <location>
        <begin position="22"/>
        <end position="80"/>
    </location>
</feature>
<evidence type="ECO:0000256" key="4">
    <source>
        <dbReference type="RuleBase" id="RU362063"/>
    </source>
</evidence>
<evidence type="ECO:0000313" key="6">
    <source>
        <dbReference type="EMBL" id="SDX23882.1"/>
    </source>
</evidence>
<dbReference type="GO" id="GO:0044780">
    <property type="term" value="P:bacterial-type flagellum assembly"/>
    <property type="evidence" value="ECO:0007669"/>
    <property type="project" value="InterPro"/>
</dbReference>
<proteinExistence type="inferred from homology"/>
<keyword evidence="6" id="KW-0969">Cilium</keyword>
<evidence type="ECO:0000313" key="7">
    <source>
        <dbReference type="Proteomes" id="UP000198539"/>
    </source>
</evidence>
<dbReference type="Proteomes" id="UP000198539">
    <property type="component" value="Unassembled WGS sequence"/>
</dbReference>
<dbReference type="PANTHER" id="PTHR36307:SF1">
    <property type="entry name" value="FLAGELLA BASAL BODY P-RING FORMATION PROTEIN FLGA"/>
    <property type="match status" value="1"/>
</dbReference>
<gene>
    <name evidence="6" type="ORF">SAMN04488238_106179</name>
</gene>
<dbReference type="EMBL" id="FNOM01000006">
    <property type="protein sequence ID" value="SDX23882.1"/>
    <property type="molecule type" value="Genomic_DNA"/>
</dbReference>
<evidence type="ECO:0000256" key="2">
    <source>
        <dbReference type="ARBA" id="ARBA00022729"/>
    </source>
</evidence>
<comment type="function">
    <text evidence="4">Involved in the assembly process of the P-ring formation. It may associate with FlgF on the rod constituting a structure essential for the P-ring assembly or may act as a modulator protein for the P-ring assembly.</text>
</comment>
<name>A0A1H3A280_9RHOB</name>
<dbReference type="CDD" id="cd11614">
    <property type="entry name" value="SAF_CpaB_FlgA_like"/>
    <property type="match status" value="1"/>
</dbReference>
<comment type="subcellular location">
    <subcellularLocation>
        <location evidence="1 4">Periplasm</location>
    </subcellularLocation>
</comment>
<organism evidence="6 7">
    <name type="scientific">Roseicitreum antarcticum</name>
    <dbReference type="NCBI Taxonomy" id="564137"/>
    <lineage>
        <taxon>Bacteria</taxon>
        <taxon>Pseudomonadati</taxon>
        <taxon>Pseudomonadota</taxon>
        <taxon>Alphaproteobacteria</taxon>
        <taxon>Rhodobacterales</taxon>
        <taxon>Paracoccaceae</taxon>
        <taxon>Roseicitreum</taxon>
    </lineage>
</organism>
<evidence type="ECO:0000259" key="5">
    <source>
        <dbReference type="SMART" id="SM00858"/>
    </source>
</evidence>
<reference evidence="6 7" key="1">
    <citation type="submission" date="2016-10" db="EMBL/GenBank/DDBJ databases">
        <authorList>
            <person name="de Groot N.N."/>
        </authorList>
    </citation>
    <scope>NUCLEOTIDE SEQUENCE [LARGE SCALE GENOMIC DNA]</scope>
    <source>
        <strain evidence="6 7">CGMCC 1.8894</strain>
    </source>
</reference>
<protein>
    <recommendedName>
        <fullName evidence="4">Flagella basal body P-ring formation protein FlgA</fullName>
    </recommendedName>
</protein>
<dbReference type="InterPro" id="IPR013974">
    <property type="entry name" value="SAF"/>
</dbReference>
<keyword evidence="2 4" id="KW-0732">Signal</keyword>
<dbReference type="InterPro" id="IPR017585">
    <property type="entry name" value="SAF_FlgA"/>
</dbReference>
<dbReference type="AlphaFoldDB" id="A0A1H3A280"/>
<dbReference type="OrthoDB" id="7619725at2"/>
<accession>A0A1H3A280</accession>
<evidence type="ECO:0000256" key="3">
    <source>
        <dbReference type="ARBA" id="ARBA00022764"/>
    </source>
</evidence>
<dbReference type="Pfam" id="PF13144">
    <property type="entry name" value="ChapFlgA"/>
    <property type="match status" value="1"/>
</dbReference>
<comment type="similarity">
    <text evidence="4">Belongs to the FlgA family.</text>
</comment>